<dbReference type="GO" id="GO:0003824">
    <property type="term" value="F:catalytic activity"/>
    <property type="evidence" value="ECO:0007669"/>
    <property type="project" value="InterPro"/>
</dbReference>
<dbReference type="Pfam" id="PF00614">
    <property type="entry name" value="PLDc"/>
    <property type="match status" value="1"/>
</dbReference>
<dbReference type="Gene3D" id="3.30.870.10">
    <property type="entry name" value="Endonuclease Chain A"/>
    <property type="match status" value="2"/>
</dbReference>
<keyword evidence="4" id="KW-1038">Host endoplasmic reticulum</keyword>
<keyword evidence="5" id="KW-0449">Lipoprotein</keyword>
<dbReference type="Pfam" id="PF13918">
    <property type="entry name" value="PLDc_3"/>
    <property type="match status" value="1"/>
</dbReference>
<keyword evidence="2 9" id="KW-0261">Viral envelope protein</keyword>
<evidence type="ECO:0000313" key="10">
    <source>
        <dbReference type="Proteomes" id="UP000134642"/>
    </source>
</evidence>
<dbReference type="PROSITE" id="PS50035">
    <property type="entry name" value="PLD"/>
    <property type="match status" value="1"/>
</dbReference>
<organism evidence="9 10">
    <name type="scientific">Goatpox virus FZ</name>
    <dbReference type="NCBI Taxonomy" id="1416740"/>
    <lineage>
        <taxon>Viruses</taxon>
        <taxon>Varidnaviria</taxon>
        <taxon>Bamfordvirae</taxon>
        <taxon>Nucleocytoviricota</taxon>
        <taxon>Pokkesviricetes</taxon>
        <taxon>Chitovirales</taxon>
        <taxon>Poxviridae</taxon>
        <taxon>Chordopoxvirinae</taxon>
        <taxon>Capripoxvirus</taxon>
        <taxon>Capripoxvirus goatpox</taxon>
        <taxon>Goatpox virus</taxon>
    </lineage>
</organism>
<dbReference type="GO" id="GO:0055036">
    <property type="term" value="C:virion membrane"/>
    <property type="evidence" value="ECO:0007669"/>
    <property type="project" value="UniProtKB-SubCell"/>
</dbReference>
<dbReference type="CDD" id="cd09107">
    <property type="entry name" value="PLDc_vPLD3_4_5_like_2"/>
    <property type="match status" value="1"/>
</dbReference>
<reference evidence="9 10" key="1">
    <citation type="journal article" date="2014" name="Vet. Microbiol.">
        <title>Complete genome sequence analysis of goatpox virus isolated from China shows high variation.</title>
        <authorList>
            <person name="Zeng X."/>
            <person name="Chi X."/>
            <person name="Li W."/>
            <person name="Hao W."/>
            <person name="Li M."/>
            <person name="Huang X."/>
            <person name="Huang Y."/>
            <person name="Rock D.L."/>
            <person name="Luo S."/>
            <person name="Wang S."/>
        </authorList>
    </citation>
    <scope>NUCLEOTIDE SEQUENCE [LARGE SCALE GENOMIC DNA]</scope>
    <source>
        <strain evidence="9">FZ</strain>
    </source>
</reference>
<dbReference type="GO" id="GO:0019031">
    <property type="term" value="C:viral envelope"/>
    <property type="evidence" value="ECO:0007669"/>
    <property type="project" value="UniProtKB-KW"/>
</dbReference>
<dbReference type="PANTHER" id="PTHR10185">
    <property type="entry name" value="PHOSPHOLIPASE D - RELATED"/>
    <property type="match status" value="1"/>
</dbReference>
<evidence type="ECO:0000259" key="8">
    <source>
        <dbReference type="PROSITE" id="PS50035"/>
    </source>
</evidence>
<evidence type="ECO:0000256" key="4">
    <source>
        <dbReference type="ARBA" id="ARBA00023184"/>
    </source>
</evidence>
<proteinExistence type="predicted"/>
<dbReference type="EMBL" id="KC951854">
    <property type="protein sequence ID" value="AGZ95342.1"/>
    <property type="molecule type" value="Genomic_DNA"/>
</dbReference>
<dbReference type="InterPro" id="IPR001736">
    <property type="entry name" value="PLipase_D/transphosphatidylase"/>
</dbReference>
<evidence type="ECO:0000256" key="3">
    <source>
        <dbReference type="ARBA" id="ARBA00023136"/>
    </source>
</evidence>
<gene>
    <name evidence="9" type="primary">GTPV024</name>
</gene>
<dbReference type="GO" id="GO:0044167">
    <property type="term" value="C:host cell endoplasmic reticulum membrane"/>
    <property type="evidence" value="ECO:0007669"/>
    <property type="project" value="UniProtKB-SubCell"/>
</dbReference>
<dbReference type="InterPro" id="IPR050874">
    <property type="entry name" value="Diverse_PLD-related"/>
</dbReference>
<keyword evidence="3" id="KW-0472">Membrane</keyword>
<keyword evidence="1" id="KW-1043">Host membrane</keyword>
<dbReference type="InterPro" id="IPR032803">
    <property type="entry name" value="PLDc_3"/>
</dbReference>
<accession>A0A075CH28</accession>
<keyword evidence="2 9" id="KW-0946">Virion</keyword>
<evidence type="ECO:0000256" key="1">
    <source>
        <dbReference type="ARBA" id="ARBA00022870"/>
    </source>
</evidence>
<evidence type="ECO:0000313" key="9">
    <source>
        <dbReference type="EMBL" id="AGZ95342.1"/>
    </source>
</evidence>
<sequence length="370" mass="41208">MWSLFFSKPPSGAGCRLVETLPKTSGITTQHMLTHECFDEIISQAKKNINIASFCCNLRTSEHGKNILNKLKEAASSGIKVTILVDHQSGNKDEEELISNKIEYVKVKIGGDNDPGVLLGSFWVSDYNKCYIGNASLTGGSISNIKTLGIYSTYAPLALDLQRRFETFKALNNNSGIFRGIYTTCCLPVSTKYHINNPIGGVFLSDSPDHILGYSRTLDADVVLSKINSAKKSIDLELLSLVPVIREDLKTTFWPDIYNAIIGATINRGVKVRLLVGSWDKNDVYVMSSVKSLQSLCSNNDLTVKIFHDTNNTKLMIIDNEFAHITPANFDGTHYLHYAFVSFNTNDNELVKMLSNIFERDWSDKKNTVL</sequence>
<dbReference type="SUPFAM" id="SSF56024">
    <property type="entry name" value="Phospholipase D/nuclease"/>
    <property type="match status" value="2"/>
</dbReference>
<dbReference type="Proteomes" id="UP000134642">
    <property type="component" value="Segment"/>
</dbReference>
<feature type="domain" description="PLD phosphodiesterase" evidence="8">
    <location>
        <begin position="307"/>
        <end position="334"/>
    </location>
</feature>
<evidence type="ECO:0000256" key="6">
    <source>
        <dbReference type="ARBA" id="ARBA00037799"/>
    </source>
</evidence>
<comment type="subcellular location">
    <subcellularLocation>
        <location evidence="6">Host endoplasmic reticulum membrane</location>
        <topology evidence="6">Lipid-anchor</topology>
        <orientation evidence="6">Cytoplasmic side</orientation>
    </subcellularLocation>
    <subcellularLocation>
        <location evidence="7">Virion membrane</location>
        <topology evidence="7">Lipid-anchor</topology>
    </subcellularLocation>
</comment>
<dbReference type="PANTHER" id="PTHR10185:SF17">
    <property type="entry name" value="GM01519P-RELATED"/>
    <property type="match status" value="1"/>
</dbReference>
<evidence type="ECO:0000256" key="5">
    <source>
        <dbReference type="ARBA" id="ARBA00023288"/>
    </source>
</evidence>
<evidence type="ECO:0000256" key="7">
    <source>
        <dbReference type="ARBA" id="ARBA00037826"/>
    </source>
</evidence>
<name>A0A075CH28_9POXV</name>
<evidence type="ECO:0000256" key="2">
    <source>
        <dbReference type="ARBA" id="ARBA00022879"/>
    </source>
</evidence>
<protein>
    <submittedName>
        <fullName evidence="9">Palmitylated virion envelope protein</fullName>
    </submittedName>
</protein>
<dbReference type="SMART" id="SM00155">
    <property type="entry name" value="PLDc"/>
    <property type="match status" value="2"/>
</dbReference>